<dbReference type="SUPFAM" id="SSF55961">
    <property type="entry name" value="Bet v1-like"/>
    <property type="match status" value="1"/>
</dbReference>
<accession>A0ABV5ZD37</accession>
<dbReference type="PANTHER" id="PTHR12901">
    <property type="entry name" value="SPERM PROTEIN HOMOLOG"/>
    <property type="match status" value="1"/>
</dbReference>
<protein>
    <submittedName>
        <fullName evidence="4">Type II toxin-antitoxin system RatA family toxin</fullName>
    </submittedName>
</protein>
<evidence type="ECO:0000313" key="4">
    <source>
        <dbReference type="EMBL" id="MFB9886528.1"/>
    </source>
</evidence>
<feature type="domain" description="Coenzyme Q-binding protein COQ10 START" evidence="3">
    <location>
        <begin position="12"/>
        <end position="135"/>
    </location>
</feature>
<evidence type="ECO:0000313" key="5">
    <source>
        <dbReference type="Proteomes" id="UP001589628"/>
    </source>
</evidence>
<sequence>MTTVDRSALVMHPAQAMYAIVNDVEAYPQFLPWCSAARILEVDEQHMVASLEVSKAGLSYRFTTRNELNAPHRISLELVEGPFKYLRGEWQFKALNEQACKVSLSLSFDFAGKLGSLAMGKVFNQIATTMVEAFCKRAESLNG</sequence>
<evidence type="ECO:0000256" key="1">
    <source>
        <dbReference type="ARBA" id="ARBA00008918"/>
    </source>
</evidence>
<dbReference type="InterPro" id="IPR005031">
    <property type="entry name" value="COQ10_START"/>
</dbReference>
<name>A0ABV5ZD37_9GAMM</name>
<dbReference type="CDD" id="cd07813">
    <property type="entry name" value="COQ10p_like"/>
    <property type="match status" value="1"/>
</dbReference>
<dbReference type="Gene3D" id="3.30.530.20">
    <property type="match status" value="1"/>
</dbReference>
<evidence type="ECO:0000256" key="2">
    <source>
        <dbReference type="ARBA" id="ARBA00022649"/>
    </source>
</evidence>
<dbReference type="EMBL" id="JBHLZN010000002">
    <property type="protein sequence ID" value="MFB9886528.1"/>
    <property type="molecule type" value="Genomic_DNA"/>
</dbReference>
<dbReference type="Pfam" id="PF03364">
    <property type="entry name" value="Polyketide_cyc"/>
    <property type="match status" value="1"/>
</dbReference>
<proteinExistence type="inferred from homology"/>
<dbReference type="RefSeq" id="WP_027311961.1">
    <property type="nucleotide sequence ID" value="NZ_JBHLZN010000002.1"/>
</dbReference>
<gene>
    <name evidence="4" type="ORF">ACFFLH_08910</name>
</gene>
<keyword evidence="5" id="KW-1185">Reference proteome</keyword>
<dbReference type="InterPro" id="IPR023393">
    <property type="entry name" value="START-like_dom_sf"/>
</dbReference>
<dbReference type="Proteomes" id="UP001589628">
    <property type="component" value="Unassembled WGS sequence"/>
</dbReference>
<keyword evidence="2" id="KW-1277">Toxin-antitoxin system</keyword>
<evidence type="ECO:0000259" key="3">
    <source>
        <dbReference type="Pfam" id="PF03364"/>
    </source>
</evidence>
<dbReference type="PANTHER" id="PTHR12901:SF10">
    <property type="entry name" value="COENZYME Q-BINDING PROTEIN COQ10, MITOCHONDRIAL"/>
    <property type="match status" value="1"/>
</dbReference>
<comment type="similarity">
    <text evidence="1">Belongs to the ribosome association toxin RatA family.</text>
</comment>
<dbReference type="InterPro" id="IPR044996">
    <property type="entry name" value="COQ10-like"/>
</dbReference>
<reference evidence="4 5" key="1">
    <citation type="submission" date="2024-09" db="EMBL/GenBank/DDBJ databases">
        <authorList>
            <person name="Sun Q."/>
            <person name="Mori K."/>
        </authorList>
    </citation>
    <scope>NUCLEOTIDE SEQUENCE [LARGE SCALE GENOMIC DNA]</scope>
    <source>
        <strain evidence="4 5">ATCC 51285</strain>
    </source>
</reference>
<organism evidence="4 5">
    <name type="scientific">Balneatrix alpica</name>
    <dbReference type="NCBI Taxonomy" id="75684"/>
    <lineage>
        <taxon>Bacteria</taxon>
        <taxon>Pseudomonadati</taxon>
        <taxon>Pseudomonadota</taxon>
        <taxon>Gammaproteobacteria</taxon>
        <taxon>Oceanospirillales</taxon>
        <taxon>Balneatrichaceae</taxon>
        <taxon>Balneatrix</taxon>
    </lineage>
</organism>
<comment type="caution">
    <text evidence="4">The sequence shown here is derived from an EMBL/GenBank/DDBJ whole genome shotgun (WGS) entry which is preliminary data.</text>
</comment>